<dbReference type="PANTHER" id="PTHR11895:SF151">
    <property type="entry name" value="GLUTAMYL-TRNA(GLN) AMIDOTRANSFERASE SUBUNIT A"/>
    <property type="match status" value="1"/>
</dbReference>
<dbReference type="SUPFAM" id="SSF75304">
    <property type="entry name" value="Amidase signature (AS) enzymes"/>
    <property type="match status" value="1"/>
</dbReference>
<feature type="domain" description="Amidase" evidence="1">
    <location>
        <begin position="26"/>
        <end position="451"/>
    </location>
</feature>
<dbReference type="InterPro" id="IPR023631">
    <property type="entry name" value="Amidase_dom"/>
</dbReference>
<organism evidence="2 3">
    <name type="scientific">Xylophilus rhododendri</name>
    <dbReference type="NCBI Taxonomy" id="2697032"/>
    <lineage>
        <taxon>Bacteria</taxon>
        <taxon>Pseudomonadati</taxon>
        <taxon>Pseudomonadota</taxon>
        <taxon>Betaproteobacteria</taxon>
        <taxon>Burkholderiales</taxon>
        <taxon>Xylophilus</taxon>
    </lineage>
</organism>
<gene>
    <name evidence="2" type="ORF">GT347_07200</name>
</gene>
<sequence>MNRPLDEHTALALAARVSAGSLSAVEVARFFIERVERLNPALNAIVQFDAGLVLAEAASVDRRLAAGETLPLAGVPFTVKDNLWVGGRRVSQGSRLFEDFIAPRDAWAVARLRALGGVVLGITNCSEFACKGVTGNLLYGTTRHPLDLSLTPGGSSGGAAAGLAAGLGLLALCTDAGGSTRRPAAHTGLVGFKASTGLIPHPWGFTEPNFGLSVVGILARNAADCAFVFDRLLAYDANDPAGVPIAAGLEVSAAPPLQRSTLRLAWSARLGCDFAVDEDVARQLARQVEALRADGWSIADADPPWPEAVREYPLIVLQQAGLFALYGERLADARERIDPDLVAQIETGATVTPAQVARALRLKEKIGQCLANFFDSYDLLLCPTTPVTAWPVDQLGPPVIGGRPAGPRGHAAFTPLFNYCGVPACSVPAGLVDGLPVGLQVIGPRMEDARVMAFVCAVEALLSRPAP</sequence>
<dbReference type="Pfam" id="PF01425">
    <property type="entry name" value="Amidase"/>
    <property type="match status" value="1"/>
</dbReference>
<dbReference type="KEGG" id="xyk:GT347_07200"/>
<dbReference type="InterPro" id="IPR000120">
    <property type="entry name" value="Amidase"/>
</dbReference>
<dbReference type="EMBL" id="CP047650">
    <property type="protein sequence ID" value="QHI97797.1"/>
    <property type="molecule type" value="Genomic_DNA"/>
</dbReference>
<evidence type="ECO:0000313" key="3">
    <source>
        <dbReference type="Proteomes" id="UP000464787"/>
    </source>
</evidence>
<dbReference type="RefSeq" id="WP_160551314.1">
    <property type="nucleotide sequence ID" value="NZ_CP047650.1"/>
</dbReference>
<accession>A0A857J2D6</accession>
<reference evidence="2 3" key="1">
    <citation type="submission" date="2020-01" db="EMBL/GenBank/DDBJ databases">
        <title>Genome sequencing of strain KACC 21265.</title>
        <authorList>
            <person name="Heo J."/>
            <person name="Kim S.-J."/>
            <person name="Kim J.-S."/>
            <person name="Hong S.-B."/>
            <person name="Kwon S.-W."/>
        </authorList>
    </citation>
    <scope>NUCLEOTIDE SEQUENCE [LARGE SCALE GENOMIC DNA]</scope>
    <source>
        <strain evidence="2 3">KACC 21265</strain>
    </source>
</reference>
<dbReference type="Gene3D" id="3.90.1300.10">
    <property type="entry name" value="Amidase signature (AS) domain"/>
    <property type="match status" value="1"/>
</dbReference>
<evidence type="ECO:0000313" key="2">
    <source>
        <dbReference type="EMBL" id="QHI97797.1"/>
    </source>
</evidence>
<protein>
    <submittedName>
        <fullName evidence="2">Amidase</fullName>
    </submittedName>
</protein>
<keyword evidence="3" id="KW-1185">Reference proteome</keyword>
<dbReference type="GO" id="GO:0003824">
    <property type="term" value="F:catalytic activity"/>
    <property type="evidence" value="ECO:0007669"/>
    <property type="project" value="InterPro"/>
</dbReference>
<dbReference type="PANTHER" id="PTHR11895">
    <property type="entry name" value="TRANSAMIDASE"/>
    <property type="match status" value="1"/>
</dbReference>
<evidence type="ECO:0000259" key="1">
    <source>
        <dbReference type="Pfam" id="PF01425"/>
    </source>
</evidence>
<dbReference type="AlphaFoldDB" id="A0A857J2D6"/>
<name>A0A857J2D6_9BURK</name>
<dbReference type="InterPro" id="IPR036928">
    <property type="entry name" value="AS_sf"/>
</dbReference>
<dbReference type="Proteomes" id="UP000464787">
    <property type="component" value="Chromosome"/>
</dbReference>
<proteinExistence type="predicted"/>